<accession>A0A1D9MKK0</accession>
<evidence type="ECO:0000313" key="4">
    <source>
        <dbReference type="Proteomes" id="UP000176288"/>
    </source>
</evidence>
<dbReference type="Pfam" id="PF07179">
    <property type="entry name" value="SseB"/>
    <property type="match status" value="1"/>
</dbReference>
<evidence type="ECO:0000256" key="1">
    <source>
        <dbReference type="SAM" id="MobiDB-lite"/>
    </source>
</evidence>
<dbReference type="RefSeq" id="WP_071164299.1">
    <property type="nucleotide sequence ID" value="NZ_CP017812.1"/>
</dbReference>
<protein>
    <recommendedName>
        <fullName evidence="2">SseB protein N-terminal domain-containing protein</fullName>
    </recommendedName>
</protein>
<dbReference type="STRING" id="1912795.BK816_05600"/>
<keyword evidence="4" id="KW-1185">Reference proteome</keyword>
<dbReference type="KEGG" id="avu:BK816_05600"/>
<dbReference type="EMBL" id="CP017812">
    <property type="protein sequence ID" value="AOZ72834.1"/>
    <property type="molecule type" value="Genomic_DNA"/>
</dbReference>
<evidence type="ECO:0000313" key="3">
    <source>
        <dbReference type="EMBL" id="AOZ72834.1"/>
    </source>
</evidence>
<dbReference type="Proteomes" id="UP000176288">
    <property type="component" value="Chromosome"/>
</dbReference>
<name>A0A1D9MKK0_9ACTO</name>
<feature type="compositionally biased region" description="Polar residues" evidence="1">
    <location>
        <begin position="1"/>
        <end position="13"/>
    </location>
</feature>
<dbReference type="AlphaFoldDB" id="A0A1D9MKK0"/>
<sequence length="246" mass="26898">MTNTSSQPQSNGKQPELTEAQRAKLAQRLAQRDGGNDLGEINPEVAQALMIPDEQARLSALGKALVGTRLLVPVQPHGHDESENSDISQLLRQQSVGGVKAVVAYTDLKTMQLDFPKLRPVPLPVDKVALAAIATKLPLALNGRKHLFLPYPALEALATGDSWLAPWDDEELRSYFKALLARYSALTGYRLMPSPKGTDLELFVDITQGDKFTNQLQLFVGELQKNAKIAARCGLLEVKPRPVSPM</sequence>
<dbReference type="OrthoDB" id="3257250at2"/>
<dbReference type="InterPro" id="IPR009839">
    <property type="entry name" value="SseB_N"/>
</dbReference>
<feature type="domain" description="SseB protein N-terminal" evidence="2">
    <location>
        <begin position="54"/>
        <end position="143"/>
    </location>
</feature>
<evidence type="ECO:0000259" key="2">
    <source>
        <dbReference type="Pfam" id="PF07179"/>
    </source>
</evidence>
<reference evidence="3 4" key="1">
    <citation type="submission" date="2016-10" db="EMBL/GenBank/DDBJ databases">
        <title>Actinomyces aegypiusis sp. nov., isolated from the Aegypius monachus in Qinghai Tibet Plateau China.</title>
        <authorList>
            <person name="Wang Y."/>
        </authorList>
    </citation>
    <scope>NUCLEOTIDE SEQUENCE [LARGE SCALE GENOMIC DNA]</scope>
    <source>
        <strain evidence="3 4">VUL4_3</strain>
    </source>
</reference>
<gene>
    <name evidence="3" type="ORF">BK816_05600</name>
</gene>
<organism evidence="3 4">
    <name type="scientific">Boudabousia tangfeifanii</name>
    <dbReference type="NCBI Taxonomy" id="1912795"/>
    <lineage>
        <taxon>Bacteria</taxon>
        <taxon>Bacillati</taxon>
        <taxon>Actinomycetota</taxon>
        <taxon>Actinomycetes</taxon>
        <taxon>Actinomycetales</taxon>
        <taxon>Actinomycetaceae</taxon>
        <taxon>Boudabousia</taxon>
    </lineage>
</organism>
<proteinExistence type="predicted"/>
<feature type="region of interest" description="Disordered" evidence="1">
    <location>
        <begin position="1"/>
        <end position="26"/>
    </location>
</feature>